<keyword evidence="12" id="KW-0805">Transcription regulation</keyword>
<dbReference type="FunFam" id="1.10.880.10:FF:000004">
    <property type="entry name" value="Nuclear factor, erythroid 2"/>
    <property type="match status" value="1"/>
</dbReference>
<evidence type="ECO:0000256" key="26">
    <source>
        <dbReference type="SAM" id="MobiDB-lite"/>
    </source>
</evidence>
<keyword evidence="14" id="KW-0446">Lipid-binding</keyword>
<dbReference type="Gene3D" id="1.10.880.10">
    <property type="entry name" value="Transcription factor, Skn-1-like, DNA-binding domain"/>
    <property type="match status" value="1"/>
</dbReference>
<feature type="coiled-coil region" evidence="25">
    <location>
        <begin position="806"/>
        <end position="833"/>
    </location>
</feature>
<comment type="subcellular location">
    <subcellularLocation>
        <location evidence="3">Endoplasmic reticulum membrane</location>
        <topology evidence="3">Single-pass type II membrane protein</topology>
    </subcellularLocation>
    <subcellularLocation>
        <location evidence="2">Endoplasmic reticulum membrane</location>
        <topology evidence="2">Single-pass type III membrane protein</topology>
    </subcellularLocation>
    <subcellularLocation>
        <location evidence="1">Nucleus</location>
    </subcellularLocation>
</comment>
<dbReference type="STRING" id="240159.A0A4U5VUD8"/>
<keyword evidence="20" id="KW-0325">Glycoprotein</keyword>
<feature type="region of interest" description="Disordered" evidence="26">
    <location>
        <begin position="864"/>
        <end position="886"/>
    </location>
</feature>
<evidence type="ECO:0000256" key="15">
    <source>
        <dbReference type="ARBA" id="ARBA00023125"/>
    </source>
</evidence>
<evidence type="ECO:0000313" key="29">
    <source>
        <dbReference type="Proteomes" id="UP000298787"/>
    </source>
</evidence>
<dbReference type="GO" id="GO:0005634">
    <property type="term" value="C:nucleus"/>
    <property type="evidence" value="ECO:0007669"/>
    <property type="project" value="UniProtKB-SubCell"/>
</dbReference>
<keyword evidence="22" id="KW-0539">Nucleus</keyword>
<dbReference type="PROSITE" id="PS50217">
    <property type="entry name" value="BZIP"/>
    <property type="match status" value="1"/>
</dbReference>
<keyword evidence="13" id="KW-0443">Lipid metabolism</keyword>
<keyword evidence="19" id="KW-1207">Sterol metabolism</keyword>
<name>A0A4U5VUD8_COLLU</name>
<feature type="compositionally biased region" description="Low complexity" evidence="26">
    <location>
        <begin position="579"/>
        <end position="595"/>
    </location>
</feature>
<feature type="compositionally biased region" description="Acidic residues" evidence="26">
    <location>
        <begin position="151"/>
        <end position="160"/>
    </location>
</feature>
<evidence type="ECO:0000256" key="14">
    <source>
        <dbReference type="ARBA" id="ARBA00023121"/>
    </source>
</evidence>
<dbReference type="GO" id="GO:0008203">
    <property type="term" value="P:cholesterol metabolic process"/>
    <property type="evidence" value="ECO:0007669"/>
    <property type="project" value="UniProtKB-KW"/>
</dbReference>
<evidence type="ECO:0000256" key="25">
    <source>
        <dbReference type="SAM" id="Coils"/>
    </source>
</evidence>
<feature type="region of interest" description="Disordered" evidence="26">
    <location>
        <begin position="148"/>
        <end position="184"/>
    </location>
</feature>
<feature type="compositionally biased region" description="Basic residues" evidence="26">
    <location>
        <begin position="876"/>
        <end position="886"/>
    </location>
</feature>
<dbReference type="PANTHER" id="PTHR24411">
    <property type="entry name" value="NUCLEAR FACTOR ERYTHROID 2-RELATED FACTOR"/>
    <property type="match status" value="1"/>
</dbReference>
<feature type="region of interest" description="Disordered" evidence="26">
    <location>
        <begin position="683"/>
        <end position="723"/>
    </location>
</feature>
<keyword evidence="10" id="KW-0735">Signal-anchor</keyword>
<keyword evidence="29" id="KW-1185">Reference proteome</keyword>
<evidence type="ECO:0000256" key="8">
    <source>
        <dbReference type="ARBA" id="ARBA00022692"/>
    </source>
</evidence>
<evidence type="ECO:0000259" key="27">
    <source>
        <dbReference type="PROSITE" id="PS50217"/>
    </source>
</evidence>
<evidence type="ECO:0000256" key="7">
    <source>
        <dbReference type="ARBA" id="ARBA00022548"/>
    </source>
</evidence>
<dbReference type="Proteomes" id="UP000298787">
    <property type="component" value="Chromosome 23"/>
</dbReference>
<evidence type="ECO:0000256" key="24">
    <source>
        <dbReference type="ARBA" id="ARBA00031659"/>
    </source>
</evidence>
<evidence type="ECO:0000256" key="22">
    <source>
        <dbReference type="ARBA" id="ARBA00023242"/>
    </source>
</evidence>
<reference evidence="28 29" key="1">
    <citation type="submission" date="2019-01" db="EMBL/GenBank/DDBJ databases">
        <title>Genome Assembly of Collichthys lucidus.</title>
        <authorList>
            <person name="Cai M."/>
            <person name="Xiao S."/>
        </authorList>
    </citation>
    <scope>NUCLEOTIDE SEQUENCE [LARGE SCALE GENOMIC DNA]</scope>
    <source>
        <strain evidence="28">JT15FE1705JMU</strain>
        <tissue evidence="28">Muscle</tissue>
    </source>
</reference>
<evidence type="ECO:0000256" key="5">
    <source>
        <dbReference type="ARBA" id="ARBA00020485"/>
    </source>
</evidence>
<feature type="domain" description="BZIP" evidence="27">
    <location>
        <begin position="767"/>
        <end position="830"/>
    </location>
</feature>
<keyword evidence="15" id="KW-0238">DNA-binding</keyword>
<keyword evidence="8" id="KW-0812">Transmembrane</keyword>
<comment type="similarity">
    <text evidence="4">Belongs to the bZIP family. CNC subfamily.</text>
</comment>
<dbReference type="InterPro" id="IPR004826">
    <property type="entry name" value="bZIP_Maf"/>
</dbReference>
<dbReference type="InterPro" id="IPR047167">
    <property type="entry name" value="NFE2-like"/>
</dbReference>
<feature type="compositionally biased region" description="Polar residues" evidence="26">
    <location>
        <begin position="542"/>
        <end position="558"/>
    </location>
</feature>
<dbReference type="InterPro" id="IPR008917">
    <property type="entry name" value="TF_DNA-bd_sf"/>
</dbReference>
<dbReference type="InterPro" id="IPR004827">
    <property type="entry name" value="bZIP"/>
</dbReference>
<protein>
    <recommendedName>
        <fullName evidence="5">Endoplasmic reticulum membrane sensor NFE2L1</fullName>
    </recommendedName>
    <alternativeName>
        <fullName evidence="24">Nuclear factor erythroid 2-related factor 1</fullName>
    </alternativeName>
    <alternativeName>
        <fullName evidence="23">Nuclear factor, erythroid derived 2, like 1</fullName>
    </alternativeName>
</protein>
<dbReference type="EMBL" id="CM014100">
    <property type="protein sequence ID" value="TKS92344.1"/>
    <property type="molecule type" value="Genomic_DNA"/>
</dbReference>
<evidence type="ECO:0000256" key="20">
    <source>
        <dbReference type="ARBA" id="ARBA00023180"/>
    </source>
</evidence>
<keyword evidence="16" id="KW-0472">Membrane</keyword>
<keyword evidence="17" id="KW-0010">Activator</keyword>
<keyword evidence="7" id="KW-0153">Cholesterol metabolism</keyword>
<dbReference type="GO" id="GO:0008289">
    <property type="term" value="F:lipid binding"/>
    <property type="evidence" value="ECO:0007669"/>
    <property type="project" value="UniProtKB-KW"/>
</dbReference>
<dbReference type="OrthoDB" id="7458135at2759"/>
<evidence type="ECO:0000256" key="3">
    <source>
        <dbReference type="ARBA" id="ARBA00004648"/>
    </source>
</evidence>
<accession>A0A4U5VUD8</accession>
<dbReference type="GO" id="GO:0000978">
    <property type="term" value="F:RNA polymerase II cis-regulatory region sequence-specific DNA binding"/>
    <property type="evidence" value="ECO:0007669"/>
    <property type="project" value="InterPro"/>
</dbReference>
<evidence type="ECO:0000313" key="28">
    <source>
        <dbReference type="EMBL" id="TKS92344.1"/>
    </source>
</evidence>
<feature type="compositionally biased region" description="Basic and acidic residues" evidence="26">
    <location>
        <begin position="531"/>
        <end position="541"/>
    </location>
</feature>
<feature type="compositionally biased region" description="Basic and acidic residues" evidence="26">
    <location>
        <begin position="161"/>
        <end position="175"/>
    </location>
</feature>
<keyword evidence="9" id="KW-0256">Endoplasmic reticulum</keyword>
<gene>
    <name evidence="28" type="ORF">D9C73_025454</name>
</gene>
<dbReference type="AlphaFoldDB" id="A0A4U5VUD8"/>
<feature type="region of interest" description="Disordered" evidence="26">
    <location>
        <begin position="531"/>
        <end position="595"/>
    </location>
</feature>
<evidence type="ECO:0000256" key="4">
    <source>
        <dbReference type="ARBA" id="ARBA00008157"/>
    </source>
</evidence>
<proteinExistence type="inferred from homology"/>
<evidence type="ECO:0000256" key="17">
    <source>
        <dbReference type="ARBA" id="ARBA00023159"/>
    </source>
</evidence>
<evidence type="ECO:0000256" key="19">
    <source>
        <dbReference type="ARBA" id="ARBA00023166"/>
    </source>
</evidence>
<evidence type="ECO:0000256" key="23">
    <source>
        <dbReference type="ARBA" id="ARBA00030985"/>
    </source>
</evidence>
<dbReference type="SMART" id="SM00338">
    <property type="entry name" value="BRLZ"/>
    <property type="match status" value="1"/>
</dbReference>
<keyword evidence="18" id="KW-0804">Transcription</keyword>
<keyword evidence="11" id="KW-1133">Transmembrane helix</keyword>
<dbReference type="PROSITE" id="PS00036">
    <property type="entry name" value="BZIP_BASIC"/>
    <property type="match status" value="1"/>
</dbReference>
<evidence type="ECO:0000256" key="12">
    <source>
        <dbReference type="ARBA" id="ARBA00023015"/>
    </source>
</evidence>
<keyword evidence="25" id="KW-0175">Coiled coil</keyword>
<organism evidence="28 29">
    <name type="scientific">Collichthys lucidus</name>
    <name type="common">Big head croaker</name>
    <name type="synonym">Sciaena lucida</name>
    <dbReference type="NCBI Taxonomy" id="240159"/>
    <lineage>
        <taxon>Eukaryota</taxon>
        <taxon>Metazoa</taxon>
        <taxon>Chordata</taxon>
        <taxon>Craniata</taxon>
        <taxon>Vertebrata</taxon>
        <taxon>Euteleostomi</taxon>
        <taxon>Actinopterygii</taxon>
        <taxon>Neopterygii</taxon>
        <taxon>Teleostei</taxon>
        <taxon>Neoteleostei</taxon>
        <taxon>Acanthomorphata</taxon>
        <taxon>Eupercaria</taxon>
        <taxon>Sciaenidae</taxon>
        <taxon>Collichthys</taxon>
    </lineage>
</organism>
<evidence type="ECO:0000256" key="6">
    <source>
        <dbReference type="ARBA" id="ARBA00022491"/>
    </source>
</evidence>
<evidence type="ECO:0000256" key="18">
    <source>
        <dbReference type="ARBA" id="ARBA00023163"/>
    </source>
</evidence>
<evidence type="ECO:0000256" key="16">
    <source>
        <dbReference type="ARBA" id="ARBA00023136"/>
    </source>
</evidence>
<dbReference type="GO" id="GO:0005789">
    <property type="term" value="C:endoplasmic reticulum membrane"/>
    <property type="evidence" value="ECO:0007669"/>
    <property type="project" value="UniProtKB-SubCell"/>
</dbReference>
<evidence type="ECO:0000256" key="21">
    <source>
        <dbReference type="ARBA" id="ARBA00023221"/>
    </source>
</evidence>
<dbReference type="Pfam" id="PF03131">
    <property type="entry name" value="bZIP_Maf"/>
    <property type="match status" value="1"/>
</dbReference>
<evidence type="ECO:0000256" key="11">
    <source>
        <dbReference type="ARBA" id="ARBA00022989"/>
    </source>
</evidence>
<dbReference type="SUPFAM" id="SSF47454">
    <property type="entry name" value="A DNA-binding domain in eukaryotic transcription factors"/>
    <property type="match status" value="1"/>
</dbReference>
<dbReference type="GO" id="GO:0000981">
    <property type="term" value="F:DNA-binding transcription factor activity, RNA polymerase II-specific"/>
    <property type="evidence" value="ECO:0007669"/>
    <property type="project" value="TreeGrafter"/>
</dbReference>
<evidence type="ECO:0000256" key="1">
    <source>
        <dbReference type="ARBA" id="ARBA00004123"/>
    </source>
</evidence>
<evidence type="ECO:0000256" key="10">
    <source>
        <dbReference type="ARBA" id="ARBA00022968"/>
    </source>
</evidence>
<sequence>MLYLKKYFTEGLIQMAILLSLCGVRVDVGLEPYLPPSWHEMILGPTVALTLTQFHNLRNRLGDGQGLHPKNVDLDGFFTTRRLLGWVHSLDRLQVPQAELETWLVQREPDPLPVGFPDQASTLVRAPAGLERDRISPPVESRAAIVTLQREEEEEEEEKEEGMHHELHRSGALDERGEEEEEEVEEDLTFMHRRCMRAADGRGPEGSYRCANNRELPQNEIDQTSLSLQECLRLLEETFPFTEGPQLRDGSRERDLRYQSPDREPMLPPIIPTGNPSMDMELDWEDLLAIMEPENTEFDMITSLDHNRNSGALGALQRARPEAVQQNCNDQDNNVIEADQEVLLLETPLQQGLLGPPNHSQPALFQLTPSAELDDHGLLLNAGGTLRNYNPLYCPPDHTNLLAENPSDDCLGLNAEDNLTTFNINLLTPEHLPSCDVNFHSRDLTLSSATPSPEGNGMTQTRLTSLSSVFMIGEEDVEDEDGHLSPLSDLLEDSAILDEIRLLDLALEEGFSPEMVARLEEEGYLDREVAQQVTGRDDDHSSTAVTEDQGQPQTLQQDGENEADSDSGLSLDFSHSPTSPCASEASSYSSSSSSSSSCVSLEGSFFSEDEDDVEEGLVSSGMEVEVTIKQEELDEEEMGAVGGRYPEDVKKPFPPNYGNGKLFNGFSWLEHIGHDHTYNQPWSSLSSPSMDKMPTKHTKSSPGHDIAKPYHRSSSRHISETKMWGRDERRARALKVPFSNELIVNLPVDEFNDLLASYQLNEEQLTLIRDIRRRGKNKIAAQNCRKRKMDVLLGLKDDVSGLRRYRSRLLREKQEALKNLKEMKRQLGVLYQEVFSRLRDEEGRPLDATEYLLQFEPSGSVTVASRQQEAALPLRKTSKKQRDKKK</sequence>
<evidence type="ECO:0000256" key="2">
    <source>
        <dbReference type="ARBA" id="ARBA00004643"/>
    </source>
</evidence>
<evidence type="ECO:0000256" key="9">
    <source>
        <dbReference type="ARBA" id="ARBA00022824"/>
    </source>
</evidence>
<keyword evidence="6" id="KW-0678">Repressor</keyword>
<keyword evidence="21" id="KW-0753">Steroid metabolism</keyword>
<evidence type="ECO:0000256" key="13">
    <source>
        <dbReference type="ARBA" id="ARBA00023098"/>
    </source>
</evidence>
<dbReference type="PANTHER" id="PTHR24411:SF31">
    <property type="entry name" value="ENDOPLASMIC RETICULUM MEMBRANE SENSOR NFE2L1"/>
    <property type="match status" value="1"/>
</dbReference>